<dbReference type="eggNOG" id="COG0834">
    <property type="taxonomic scope" value="Bacteria"/>
</dbReference>
<keyword evidence="2" id="KW-0813">Transport</keyword>
<evidence type="ECO:0000256" key="6">
    <source>
        <dbReference type="ARBA" id="ARBA00023136"/>
    </source>
</evidence>
<proteinExistence type="predicted"/>
<dbReference type="STRING" id="203124.Tery_4470"/>
<feature type="transmembrane region" description="Helical" evidence="10">
    <location>
        <begin position="201"/>
        <end position="227"/>
    </location>
</feature>
<name>Q10WB7_TRIEI</name>
<keyword evidence="7" id="KW-0675">Receptor</keyword>
<evidence type="ECO:0000256" key="4">
    <source>
        <dbReference type="ARBA" id="ARBA00022989"/>
    </source>
</evidence>
<evidence type="ECO:0000256" key="5">
    <source>
        <dbReference type="ARBA" id="ARBA00023065"/>
    </source>
</evidence>
<keyword evidence="9" id="KW-0407">Ion channel</keyword>
<protein>
    <submittedName>
        <fullName evidence="13">Extracellular solute-binding protein, family 3</fullName>
    </submittedName>
</protein>
<evidence type="ECO:0000256" key="10">
    <source>
        <dbReference type="SAM" id="Phobius"/>
    </source>
</evidence>
<feature type="domain" description="Solute-binding protein family 3/N-terminal" evidence="11">
    <location>
        <begin position="27"/>
        <end position="357"/>
    </location>
</feature>
<accession>Q10WB7</accession>
<feature type="transmembrane region" description="Helical" evidence="10">
    <location>
        <begin position="168"/>
        <end position="189"/>
    </location>
</feature>
<dbReference type="InterPro" id="IPR001638">
    <property type="entry name" value="Solute-binding_3/MltF_N"/>
</dbReference>
<dbReference type="Gene3D" id="1.10.287.70">
    <property type="match status" value="1"/>
</dbReference>
<keyword evidence="6 10" id="KW-0472">Membrane</keyword>
<dbReference type="SMART" id="SM00079">
    <property type="entry name" value="PBPe"/>
    <property type="match status" value="1"/>
</dbReference>
<dbReference type="InterPro" id="IPR015683">
    <property type="entry name" value="Ionotropic_Glu_rcpt"/>
</dbReference>
<dbReference type="OrthoDB" id="9799090at2"/>
<dbReference type="InterPro" id="IPR001320">
    <property type="entry name" value="Iontro_rcpt_C"/>
</dbReference>
<evidence type="ECO:0000256" key="7">
    <source>
        <dbReference type="ARBA" id="ARBA00023170"/>
    </source>
</evidence>
<dbReference type="GO" id="GO:0016020">
    <property type="term" value="C:membrane"/>
    <property type="evidence" value="ECO:0007669"/>
    <property type="project" value="UniProtKB-SubCell"/>
</dbReference>
<reference evidence="13" key="1">
    <citation type="submission" date="2006-06" db="EMBL/GenBank/DDBJ databases">
        <title>Complete sequence of Trichodesmium erythraeum IMS101.</title>
        <authorList>
            <consortium name="US DOE Joint Genome Institute"/>
            <person name="Copeland A."/>
            <person name="Lucas S."/>
            <person name="Lapidus A."/>
            <person name="Barry K."/>
            <person name="Detter J.C."/>
            <person name="Glavina del Rio T."/>
            <person name="Hammon N."/>
            <person name="Israni S."/>
            <person name="Dalin E."/>
            <person name="Tice H."/>
            <person name="Pitluck S."/>
            <person name="Kiss H."/>
            <person name="Munk A.C."/>
            <person name="Brettin T."/>
            <person name="Bruce D."/>
            <person name="Han C."/>
            <person name="Tapia R."/>
            <person name="Gilna P."/>
            <person name="Schmutz J."/>
            <person name="Larimer F."/>
            <person name="Land M."/>
            <person name="Hauser L."/>
            <person name="Kyrpides N."/>
            <person name="Kim E."/>
            <person name="Richardson P."/>
        </authorList>
    </citation>
    <scope>NUCLEOTIDE SEQUENCE [LARGE SCALE GENOMIC DNA]</scope>
    <source>
        <strain evidence="13">IMS101</strain>
    </source>
</reference>
<comment type="subcellular location">
    <subcellularLocation>
        <location evidence="1">Membrane</location>
        <topology evidence="1">Multi-pass membrane protein</topology>
    </subcellularLocation>
</comment>
<dbReference type="KEGG" id="ter:Tery_4470"/>
<dbReference type="RefSeq" id="WP_011613780.1">
    <property type="nucleotide sequence ID" value="NC_008312.1"/>
</dbReference>
<keyword evidence="5" id="KW-0406">Ion transport</keyword>
<gene>
    <name evidence="13" type="ordered locus">Tery_4470</name>
</gene>
<keyword evidence="8" id="KW-0325">Glycoprotein</keyword>
<dbReference type="SUPFAM" id="SSF81324">
    <property type="entry name" value="Voltage-gated potassium channels"/>
    <property type="match status" value="1"/>
</dbReference>
<organism evidence="13">
    <name type="scientific">Trichodesmium erythraeum (strain IMS101)</name>
    <dbReference type="NCBI Taxonomy" id="203124"/>
    <lineage>
        <taxon>Bacteria</taxon>
        <taxon>Bacillati</taxon>
        <taxon>Cyanobacteriota</taxon>
        <taxon>Cyanophyceae</taxon>
        <taxon>Oscillatoriophycideae</taxon>
        <taxon>Oscillatoriales</taxon>
        <taxon>Microcoleaceae</taxon>
        <taxon>Trichodesmium</taxon>
    </lineage>
</organism>
<evidence type="ECO:0000256" key="3">
    <source>
        <dbReference type="ARBA" id="ARBA00022692"/>
    </source>
</evidence>
<dbReference type="Pfam" id="PF00060">
    <property type="entry name" value="Lig_chan"/>
    <property type="match status" value="1"/>
</dbReference>
<dbReference type="EMBL" id="CP000393">
    <property type="protein sequence ID" value="ABG53457.1"/>
    <property type="molecule type" value="Genomic_DNA"/>
</dbReference>
<dbReference type="SUPFAM" id="SSF53850">
    <property type="entry name" value="Periplasmic binding protein-like II"/>
    <property type="match status" value="1"/>
</dbReference>
<dbReference type="AlphaFoldDB" id="Q10WB7"/>
<dbReference type="PROSITE" id="PS51257">
    <property type="entry name" value="PROKAR_LIPOPROTEIN"/>
    <property type="match status" value="1"/>
</dbReference>
<evidence type="ECO:0000256" key="8">
    <source>
        <dbReference type="ARBA" id="ARBA00023180"/>
    </source>
</evidence>
<evidence type="ECO:0000313" key="13">
    <source>
        <dbReference type="EMBL" id="ABG53457.1"/>
    </source>
</evidence>
<dbReference type="GO" id="GO:0015276">
    <property type="term" value="F:ligand-gated monoatomic ion channel activity"/>
    <property type="evidence" value="ECO:0007669"/>
    <property type="project" value="InterPro"/>
</dbReference>
<dbReference type="Gene3D" id="3.40.190.10">
    <property type="entry name" value="Periplasmic binding protein-like II"/>
    <property type="match status" value="2"/>
</dbReference>
<dbReference type="SMART" id="SM00062">
    <property type="entry name" value="PBPb"/>
    <property type="match status" value="1"/>
</dbReference>
<dbReference type="HOGENOM" id="CLU_019602_21_1_3"/>
<dbReference type="PANTHER" id="PTHR18966">
    <property type="entry name" value="IONOTROPIC GLUTAMATE RECEPTOR"/>
    <property type="match status" value="1"/>
</dbReference>
<evidence type="ECO:0000256" key="2">
    <source>
        <dbReference type="ARBA" id="ARBA00022448"/>
    </source>
</evidence>
<evidence type="ECO:0000256" key="9">
    <source>
        <dbReference type="ARBA" id="ARBA00023303"/>
    </source>
</evidence>
<dbReference type="Pfam" id="PF00497">
    <property type="entry name" value="SBP_bac_3"/>
    <property type="match status" value="1"/>
</dbReference>
<evidence type="ECO:0000259" key="11">
    <source>
        <dbReference type="SMART" id="SM00062"/>
    </source>
</evidence>
<feature type="domain" description="Ionotropic glutamate receptor C-terminal" evidence="12">
    <location>
        <begin position="27"/>
        <end position="356"/>
    </location>
</feature>
<keyword evidence="4 10" id="KW-1133">Transmembrane helix</keyword>
<sequence length="360" mass="40279">MLNKLNLFTFIAISCVINIFLPAQAEKLRVGVAGAAPFVIKDNVFKGISVEIWKELALSEGLEYEFVPQNSVANSIDSINKGELDIIIGPISITSERLEKVAFTQPYFYAKIGLLASPESPTVWSIIRPFFGLAFISSVCLLTVLLFIMGNLLWLAERRRNKEQFPPNYFHGVGNAMWFALVTLTTVGYGDMTPVTKSGRIITGVWMVLTTVTISSLTAGIATALTVSLTNQRVTEFSYPQDIKDARVSVIKGSTGEKWAKQYEARINQTETLVDAINLLKLNEVDGVIFDVPALQYYLRNDREQRLKLSPVNFADEPYGFIVSLDNSFIKNLDIKLLEMRENGKIREIESKWLSSSKDN</sequence>
<keyword evidence="3 10" id="KW-0812">Transmembrane</keyword>
<feature type="transmembrane region" description="Helical" evidence="10">
    <location>
        <begin position="130"/>
        <end position="156"/>
    </location>
</feature>
<evidence type="ECO:0000256" key="1">
    <source>
        <dbReference type="ARBA" id="ARBA00004141"/>
    </source>
</evidence>
<evidence type="ECO:0000259" key="12">
    <source>
        <dbReference type="SMART" id="SM00079"/>
    </source>
</evidence>